<feature type="domain" description="UspA" evidence="2">
    <location>
        <begin position="1"/>
        <end position="149"/>
    </location>
</feature>
<evidence type="ECO:0000259" key="2">
    <source>
        <dbReference type="Pfam" id="PF00582"/>
    </source>
</evidence>
<evidence type="ECO:0000313" key="3">
    <source>
        <dbReference type="EMBL" id="HHO74373.1"/>
    </source>
</evidence>
<dbReference type="PANTHER" id="PTHR46268:SF6">
    <property type="entry name" value="UNIVERSAL STRESS PROTEIN UP12"/>
    <property type="match status" value="1"/>
</dbReference>
<dbReference type="InterPro" id="IPR006015">
    <property type="entry name" value="Universal_stress_UspA"/>
</dbReference>
<gene>
    <name evidence="3" type="ORF">ENN04_07065</name>
</gene>
<name>A0A7C5X1G0_9AQUI</name>
<reference evidence="3" key="1">
    <citation type="journal article" date="2020" name="mSystems">
        <title>Genome- and Community-Level Interaction Insights into Carbon Utilization and Element Cycling Functions of Hydrothermarchaeota in Hydrothermal Sediment.</title>
        <authorList>
            <person name="Zhou Z."/>
            <person name="Liu Y."/>
            <person name="Xu W."/>
            <person name="Pan J."/>
            <person name="Luo Z.H."/>
            <person name="Li M."/>
        </authorList>
    </citation>
    <scope>NUCLEOTIDE SEQUENCE [LARGE SCALE GENOMIC DNA]</scope>
    <source>
        <strain evidence="3">SpSt-114</strain>
    </source>
</reference>
<dbReference type="Gene3D" id="3.40.50.12370">
    <property type="match status" value="1"/>
</dbReference>
<comment type="caution">
    <text evidence="3">The sequence shown here is derived from an EMBL/GenBank/DDBJ whole genome shotgun (WGS) entry which is preliminary data.</text>
</comment>
<dbReference type="PANTHER" id="PTHR46268">
    <property type="entry name" value="STRESS RESPONSE PROTEIN NHAX"/>
    <property type="match status" value="1"/>
</dbReference>
<sequence length="263" mass="29061">MFNRILVGLDGSPTSWSAVHYAFEFGKRLDVPVVGIYVIDERILEEGFLEDIAGVLGFNYYAGISEKLKRFFEEQASVLLDEFLALGRSKGVKVSSYQSTGKPYHVILAQADPEDLIMLGKKSHKPVSGFLLGSTTEIVARRSPCPVFVAVEQKKDIKKICVAYDGSEPSKRALHMGKLIGKLFDGEVYAVHVGEGDLSAEVGEGVRYVRLSGIPEEKLVEYSKDMDLMLLGAFSKGRIKELFLGSVTTFVMHHTNIPLLLVK</sequence>
<evidence type="ECO:0000256" key="1">
    <source>
        <dbReference type="ARBA" id="ARBA00008791"/>
    </source>
</evidence>
<dbReference type="AlphaFoldDB" id="A0A7C5X1G0"/>
<dbReference type="EMBL" id="DSAC01000088">
    <property type="protein sequence ID" value="HHO74373.1"/>
    <property type="molecule type" value="Genomic_DNA"/>
</dbReference>
<feature type="domain" description="UspA" evidence="2">
    <location>
        <begin position="199"/>
        <end position="263"/>
    </location>
</feature>
<dbReference type="CDD" id="cd00293">
    <property type="entry name" value="USP-like"/>
    <property type="match status" value="2"/>
</dbReference>
<dbReference type="PRINTS" id="PR01438">
    <property type="entry name" value="UNVRSLSTRESS"/>
</dbReference>
<protein>
    <submittedName>
        <fullName evidence="3">Universal stress protein</fullName>
    </submittedName>
</protein>
<accession>A0A7C5X1G0</accession>
<dbReference type="InterPro" id="IPR006016">
    <property type="entry name" value="UspA"/>
</dbReference>
<proteinExistence type="inferred from homology"/>
<dbReference type="SUPFAM" id="SSF52402">
    <property type="entry name" value="Adenine nucleotide alpha hydrolases-like"/>
    <property type="match status" value="2"/>
</dbReference>
<comment type="similarity">
    <text evidence="1">Belongs to the universal stress protein A family.</text>
</comment>
<organism evidence="3">
    <name type="scientific">Thermocrinis ruber</name>
    <dbReference type="NCBI Taxonomy" id="75906"/>
    <lineage>
        <taxon>Bacteria</taxon>
        <taxon>Pseudomonadati</taxon>
        <taxon>Aquificota</taxon>
        <taxon>Aquificia</taxon>
        <taxon>Aquificales</taxon>
        <taxon>Aquificaceae</taxon>
        <taxon>Thermocrinis</taxon>
    </lineage>
</organism>
<dbReference type="Pfam" id="PF00582">
    <property type="entry name" value="Usp"/>
    <property type="match status" value="2"/>
</dbReference>